<proteinExistence type="predicted"/>
<gene>
    <name evidence="1" type="ORF">AYI69_g2554</name>
</gene>
<evidence type="ECO:0008006" key="3">
    <source>
        <dbReference type="Google" id="ProtNLM"/>
    </source>
</evidence>
<reference evidence="2" key="1">
    <citation type="submission" date="2017-01" db="EMBL/GenBank/DDBJ databases">
        <authorList>
            <person name="Wang Y."/>
            <person name="White M."/>
            <person name="Kvist S."/>
            <person name="Moncalvo J.-M."/>
        </authorList>
    </citation>
    <scope>NUCLEOTIDE SEQUENCE [LARGE SCALE GENOMIC DNA]</scope>
    <source>
        <strain evidence="2">ID-206-W2</strain>
    </source>
</reference>
<dbReference type="AlphaFoldDB" id="A0A1R1YM61"/>
<accession>A0A1R1YM61</accession>
<keyword evidence="2" id="KW-1185">Reference proteome</keyword>
<dbReference type="EMBL" id="LSSM01000744">
    <property type="protein sequence ID" value="OMJ27988.1"/>
    <property type="molecule type" value="Genomic_DNA"/>
</dbReference>
<protein>
    <recommendedName>
        <fullName evidence="3">Hexosyltransferase</fullName>
    </recommendedName>
</protein>
<evidence type="ECO:0000313" key="2">
    <source>
        <dbReference type="Proteomes" id="UP000187429"/>
    </source>
</evidence>
<dbReference type="Proteomes" id="UP000187429">
    <property type="component" value="Unassembled WGS sequence"/>
</dbReference>
<sequence length="313" mass="35860">MPEPITLNCNKRQIQRKQKENLNNYLSEWNFIKGQNDDKIIFGQRLCAKEGIVYACWGGYIDGVCADGVSDIPGHYFSDSDDAVLAHFESEKQKALSHNYKFRSPTIDDSVLKYHDQVVFLVPFKRHYDMFYLRNLYSDLNVFTVCENDNFDEGCDIVSSKKHENENYAANMYSGFDALCDANNPFKVYVKMDYDTFIKKRPVFDALKPLLDSPETKFLLTPKKYAVGDKETSDGKFYAFSHGLMAEYCRCKPAPPAAHFEKSHFSTVMAKCLAATKTPEMAAVPEFTRLVLDDNIVYFKNFTTDGVELIIIQ</sequence>
<comment type="caution">
    <text evidence="1">The sequence shown here is derived from an EMBL/GenBank/DDBJ whole genome shotgun (WGS) entry which is preliminary data.</text>
</comment>
<dbReference type="OrthoDB" id="5677127at2759"/>
<evidence type="ECO:0000313" key="1">
    <source>
        <dbReference type="EMBL" id="OMJ27988.1"/>
    </source>
</evidence>
<organism evidence="1 2">
    <name type="scientific">Smittium culicis</name>
    <dbReference type="NCBI Taxonomy" id="133412"/>
    <lineage>
        <taxon>Eukaryota</taxon>
        <taxon>Fungi</taxon>
        <taxon>Fungi incertae sedis</taxon>
        <taxon>Zoopagomycota</taxon>
        <taxon>Kickxellomycotina</taxon>
        <taxon>Harpellomycetes</taxon>
        <taxon>Harpellales</taxon>
        <taxon>Legeriomycetaceae</taxon>
        <taxon>Smittium</taxon>
    </lineage>
</organism>
<name>A0A1R1YM61_9FUNG</name>